<feature type="compositionally biased region" description="Basic residues" evidence="1">
    <location>
        <begin position="353"/>
        <end position="365"/>
    </location>
</feature>
<feature type="compositionally biased region" description="Polar residues" evidence="1">
    <location>
        <begin position="374"/>
        <end position="384"/>
    </location>
</feature>
<evidence type="ECO:0000313" key="2">
    <source>
        <dbReference type="EMBL" id="KAJ7365892.1"/>
    </source>
</evidence>
<keyword evidence="3" id="KW-1185">Reference proteome</keyword>
<comment type="caution">
    <text evidence="2">The sequence shown here is derived from an EMBL/GenBank/DDBJ whole genome shotgun (WGS) entry which is preliminary data.</text>
</comment>
<dbReference type="AlphaFoldDB" id="A0A9X0CMC5"/>
<gene>
    <name evidence="2" type="ORF">OS493_002618</name>
</gene>
<feature type="region of interest" description="Disordered" evidence="1">
    <location>
        <begin position="348"/>
        <end position="392"/>
    </location>
</feature>
<name>A0A9X0CMC5_9CNID</name>
<dbReference type="Proteomes" id="UP001163046">
    <property type="component" value="Unassembled WGS sequence"/>
</dbReference>
<protein>
    <submittedName>
        <fullName evidence="2">Uncharacterized protein</fullName>
    </submittedName>
</protein>
<evidence type="ECO:0000256" key="1">
    <source>
        <dbReference type="SAM" id="MobiDB-lite"/>
    </source>
</evidence>
<reference evidence="2" key="1">
    <citation type="submission" date="2023-01" db="EMBL/GenBank/DDBJ databases">
        <title>Genome assembly of the deep-sea coral Lophelia pertusa.</title>
        <authorList>
            <person name="Herrera S."/>
            <person name="Cordes E."/>
        </authorList>
    </citation>
    <scope>NUCLEOTIDE SEQUENCE</scope>
    <source>
        <strain evidence="2">USNM1676648</strain>
        <tissue evidence="2">Polyp</tissue>
    </source>
</reference>
<proteinExistence type="predicted"/>
<evidence type="ECO:0000313" key="3">
    <source>
        <dbReference type="Proteomes" id="UP001163046"/>
    </source>
</evidence>
<sequence>MADQRRQALEELTQPLLPSREDAYDNLPTVFVGSSGSDYFQGGADVRFTTLEEKALFYKVQSRSGGIAKQRVYDGIVQMEARCPVGQILGIRVWVFRDPEAAELHRDRNGPVELQVLYGELDIDKQLFSVNLDSIYDGPICPVYELAKVEMDKRNLFQLLVELSFPNGVEEETQQFYSKTFLMKSKPRSSTGKSKKRKLTAGSEEEEDSTSTYSPDSSVSMIASADFQNLRVLEHLEANRAHIDHLSFRVSTAGEKKADIGYHFKLKDPDVCDDFDEGDVVVFSKDDNGSASIQLLDSKNGKEAFMAGVISRSAYIEATPPMDEDDPTDVVCVIGVIKVKCAGSVRAGETNLRHRGPRQSRHSRPRIPPATQCGHGQNQYTTGYVNGGEEGL</sequence>
<dbReference type="OrthoDB" id="5985758at2759"/>
<organism evidence="2 3">
    <name type="scientific">Desmophyllum pertusum</name>
    <dbReference type="NCBI Taxonomy" id="174260"/>
    <lineage>
        <taxon>Eukaryota</taxon>
        <taxon>Metazoa</taxon>
        <taxon>Cnidaria</taxon>
        <taxon>Anthozoa</taxon>
        <taxon>Hexacorallia</taxon>
        <taxon>Scleractinia</taxon>
        <taxon>Caryophylliina</taxon>
        <taxon>Caryophylliidae</taxon>
        <taxon>Desmophyllum</taxon>
    </lineage>
</organism>
<feature type="region of interest" description="Disordered" evidence="1">
    <location>
        <begin position="185"/>
        <end position="217"/>
    </location>
</feature>
<accession>A0A9X0CMC5</accession>
<dbReference type="EMBL" id="MU827302">
    <property type="protein sequence ID" value="KAJ7365892.1"/>
    <property type="molecule type" value="Genomic_DNA"/>
</dbReference>